<evidence type="ECO:0000313" key="2">
    <source>
        <dbReference type="Proteomes" id="UP001055811"/>
    </source>
</evidence>
<sequence>MVEKKNGARTIESTEATSSSEQDSSKSTSLSSGDSPLSSTEVTSSSEGDSSMSSSEGYSRIKRQKVTSKQNQTENRQSSQSRKPRTTPSQNARGHKQQPPMPAGRGGIPSVEEILNLKKSCVPSPRTVSSSESCIICVQGYKVKNSIASIIEAIFMKHGDIAAECVFKTDCVRASFLELVCEVVRQLQTSDDLTIISKMDEIENKVSEAEVANIHVSWLRSHLDAFQKKREAMEKSSLLLLMKSKTSMTKKAAEMDLRERRVELLAAQQQFKKAERCVEVLGIVEKKLNNNILESKTEEVLWARPANVI</sequence>
<reference evidence="2" key="1">
    <citation type="journal article" date="2022" name="Mol. Ecol. Resour.">
        <title>The genomes of chicory, endive, great burdock and yacon provide insights into Asteraceae palaeo-polyploidization history and plant inulin production.</title>
        <authorList>
            <person name="Fan W."/>
            <person name="Wang S."/>
            <person name="Wang H."/>
            <person name="Wang A."/>
            <person name="Jiang F."/>
            <person name="Liu H."/>
            <person name="Zhao H."/>
            <person name="Xu D."/>
            <person name="Zhang Y."/>
        </authorList>
    </citation>
    <scope>NUCLEOTIDE SEQUENCE [LARGE SCALE GENOMIC DNA]</scope>
    <source>
        <strain evidence="2">cv. Punajuju</strain>
    </source>
</reference>
<proteinExistence type="predicted"/>
<dbReference type="Proteomes" id="UP001055811">
    <property type="component" value="Linkage Group LG05"/>
</dbReference>
<keyword evidence="2" id="KW-1185">Reference proteome</keyword>
<name>A0ACB9CTL0_CICIN</name>
<reference evidence="1 2" key="2">
    <citation type="journal article" date="2022" name="Mol. Ecol. Resour.">
        <title>The genomes of chicory, endive, great burdock and yacon provide insights into Asteraceae paleo-polyploidization history and plant inulin production.</title>
        <authorList>
            <person name="Fan W."/>
            <person name="Wang S."/>
            <person name="Wang H."/>
            <person name="Wang A."/>
            <person name="Jiang F."/>
            <person name="Liu H."/>
            <person name="Zhao H."/>
            <person name="Xu D."/>
            <person name="Zhang Y."/>
        </authorList>
    </citation>
    <scope>NUCLEOTIDE SEQUENCE [LARGE SCALE GENOMIC DNA]</scope>
    <source>
        <strain evidence="2">cv. Punajuju</strain>
        <tissue evidence="1">Leaves</tissue>
    </source>
</reference>
<gene>
    <name evidence="1" type="ORF">L2E82_27522</name>
</gene>
<protein>
    <submittedName>
        <fullName evidence="1">Uncharacterized protein</fullName>
    </submittedName>
</protein>
<organism evidence="1 2">
    <name type="scientific">Cichorium intybus</name>
    <name type="common">Chicory</name>
    <dbReference type="NCBI Taxonomy" id="13427"/>
    <lineage>
        <taxon>Eukaryota</taxon>
        <taxon>Viridiplantae</taxon>
        <taxon>Streptophyta</taxon>
        <taxon>Embryophyta</taxon>
        <taxon>Tracheophyta</taxon>
        <taxon>Spermatophyta</taxon>
        <taxon>Magnoliopsida</taxon>
        <taxon>eudicotyledons</taxon>
        <taxon>Gunneridae</taxon>
        <taxon>Pentapetalae</taxon>
        <taxon>asterids</taxon>
        <taxon>campanulids</taxon>
        <taxon>Asterales</taxon>
        <taxon>Asteraceae</taxon>
        <taxon>Cichorioideae</taxon>
        <taxon>Cichorieae</taxon>
        <taxon>Cichoriinae</taxon>
        <taxon>Cichorium</taxon>
    </lineage>
</organism>
<evidence type="ECO:0000313" key="1">
    <source>
        <dbReference type="EMBL" id="KAI3737518.1"/>
    </source>
</evidence>
<dbReference type="EMBL" id="CM042013">
    <property type="protein sequence ID" value="KAI3737518.1"/>
    <property type="molecule type" value="Genomic_DNA"/>
</dbReference>
<accession>A0ACB9CTL0</accession>
<comment type="caution">
    <text evidence="1">The sequence shown here is derived from an EMBL/GenBank/DDBJ whole genome shotgun (WGS) entry which is preliminary data.</text>
</comment>